<accession>A0A366H4D2</accession>
<comment type="similarity">
    <text evidence="1">Belongs to the leucine-binding protein family.</text>
</comment>
<evidence type="ECO:0000256" key="3">
    <source>
        <dbReference type="ARBA" id="ARBA00022729"/>
    </source>
</evidence>
<dbReference type="PANTHER" id="PTHR47628">
    <property type="match status" value="1"/>
</dbReference>
<keyword evidence="4" id="KW-0029">Amino-acid transport</keyword>
<dbReference type="Proteomes" id="UP000253628">
    <property type="component" value="Unassembled WGS sequence"/>
</dbReference>
<evidence type="ECO:0000259" key="5">
    <source>
        <dbReference type="Pfam" id="PF13458"/>
    </source>
</evidence>
<dbReference type="InterPro" id="IPR006311">
    <property type="entry name" value="TAT_signal"/>
</dbReference>
<gene>
    <name evidence="6" type="ORF">DFR37_11240</name>
</gene>
<organism evidence="6 7">
    <name type="scientific">Eoetvoesiella caeni</name>
    <dbReference type="NCBI Taxonomy" id="645616"/>
    <lineage>
        <taxon>Bacteria</taxon>
        <taxon>Pseudomonadati</taxon>
        <taxon>Pseudomonadota</taxon>
        <taxon>Betaproteobacteria</taxon>
        <taxon>Burkholderiales</taxon>
        <taxon>Alcaligenaceae</taxon>
        <taxon>Eoetvoesiella</taxon>
    </lineage>
</organism>
<dbReference type="InterPro" id="IPR000709">
    <property type="entry name" value="Leu_Ile_Val-bd"/>
</dbReference>
<dbReference type="EMBL" id="QNRQ01000012">
    <property type="protein sequence ID" value="RBP36461.1"/>
    <property type="molecule type" value="Genomic_DNA"/>
</dbReference>
<dbReference type="SUPFAM" id="SSF53822">
    <property type="entry name" value="Periplasmic binding protein-like I"/>
    <property type="match status" value="1"/>
</dbReference>
<dbReference type="Gene3D" id="3.40.50.2300">
    <property type="match status" value="2"/>
</dbReference>
<evidence type="ECO:0000256" key="2">
    <source>
        <dbReference type="ARBA" id="ARBA00022448"/>
    </source>
</evidence>
<dbReference type="PRINTS" id="PR00337">
    <property type="entry name" value="LEUILEVALBP"/>
</dbReference>
<comment type="caution">
    <text evidence="6">The sequence shown here is derived from an EMBL/GenBank/DDBJ whole genome shotgun (WGS) entry which is preliminary data.</text>
</comment>
<evidence type="ECO:0000256" key="1">
    <source>
        <dbReference type="ARBA" id="ARBA00010062"/>
    </source>
</evidence>
<keyword evidence="2" id="KW-0813">Transport</keyword>
<dbReference type="GO" id="GO:0006865">
    <property type="term" value="P:amino acid transport"/>
    <property type="evidence" value="ECO:0007669"/>
    <property type="project" value="UniProtKB-KW"/>
</dbReference>
<dbReference type="InterPro" id="IPR028081">
    <property type="entry name" value="Leu-bd"/>
</dbReference>
<evidence type="ECO:0000313" key="7">
    <source>
        <dbReference type="Proteomes" id="UP000253628"/>
    </source>
</evidence>
<sequence length="405" mass="44046">MQINRREFLGYGLGGAAGTLAGGLGFPAASLAADTIKVGVLLDTSGPLQMFGHPKSQCLELAAEEINAKGGLLGRQIQLVKYDTQSNNQLYGQYAQQLALKDRVAVVHGAITSAAREVVRPVLARAKTLYVMNMINEGPEGACDRNMFTTGPTPQQLLNNLIPYMMKKHGKKVYILAADYIFGQLSAKQAERIAKEHGGEVVGVDLFPLDVDKFGSTISKIQAAKPDFVFNVFVGPAHGAFYGQWASAGMNKQIPMASHTIGDGGEQMRMPPEVSQGIVTVKNYFDELDTPESKAFIERFKKRFSDYSYVGALAMADYGGLMLWAETVRKAGSIDRKKVIEAFESGVSVEGPGGKLSSHPQTHYCVMDMYLAEIQSSKFKVLESWKQVAPVDANDQTCNVLKMSL</sequence>
<dbReference type="Pfam" id="PF13458">
    <property type="entry name" value="Peripla_BP_6"/>
    <property type="match status" value="1"/>
</dbReference>
<dbReference type="PANTHER" id="PTHR47628:SF1">
    <property type="entry name" value="ALIPHATIC AMIDASE EXPRESSION-REGULATING PROTEIN"/>
    <property type="match status" value="1"/>
</dbReference>
<keyword evidence="3" id="KW-0732">Signal</keyword>
<name>A0A366H4D2_9BURK</name>
<dbReference type="InterPro" id="IPR028082">
    <property type="entry name" value="Peripla_BP_I"/>
</dbReference>
<keyword evidence="7" id="KW-1185">Reference proteome</keyword>
<reference evidence="6 7" key="1">
    <citation type="submission" date="2018-06" db="EMBL/GenBank/DDBJ databases">
        <title>Genomic Encyclopedia of Type Strains, Phase IV (KMG-IV): sequencing the most valuable type-strain genomes for metagenomic binning, comparative biology and taxonomic classification.</title>
        <authorList>
            <person name="Goeker M."/>
        </authorList>
    </citation>
    <scope>NUCLEOTIDE SEQUENCE [LARGE SCALE GENOMIC DNA]</scope>
    <source>
        <strain evidence="6 7">DSM 25520</strain>
    </source>
</reference>
<evidence type="ECO:0000256" key="4">
    <source>
        <dbReference type="ARBA" id="ARBA00022970"/>
    </source>
</evidence>
<dbReference type="OrthoDB" id="5288800at2"/>
<feature type="domain" description="Leucine-binding protein" evidence="5">
    <location>
        <begin position="35"/>
        <end position="376"/>
    </location>
</feature>
<dbReference type="RefSeq" id="WP_113934535.1">
    <property type="nucleotide sequence ID" value="NZ_JACCEU010000006.1"/>
</dbReference>
<evidence type="ECO:0000313" key="6">
    <source>
        <dbReference type="EMBL" id="RBP36461.1"/>
    </source>
</evidence>
<proteinExistence type="inferred from homology"/>
<protein>
    <submittedName>
        <fullName evidence="6">Amino acid/amide ABC transporter substrate-binding protein (HAAT family)</fullName>
    </submittedName>
</protein>
<dbReference type="AlphaFoldDB" id="A0A366H4D2"/>
<dbReference type="PROSITE" id="PS51318">
    <property type="entry name" value="TAT"/>
    <property type="match status" value="1"/>
</dbReference>